<evidence type="ECO:0000259" key="1">
    <source>
        <dbReference type="Pfam" id="PF18765"/>
    </source>
</evidence>
<dbReference type="AlphaFoldDB" id="G0A4Q5"/>
<evidence type="ECO:0000313" key="2">
    <source>
        <dbReference type="EMBL" id="AEG02796.1"/>
    </source>
</evidence>
<gene>
    <name evidence="2" type="ordered locus">Metme_4453</name>
</gene>
<dbReference type="RefSeq" id="WP_013821009.1">
    <property type="nucleotide sequence ID" value="NC_015572.1"/>
</dbReference>
<reference evidence="3" key="3">
    <citation type="submission" date="2011-05" db="EMBL/GenBank/DDBJ databases">
        <title>Complete sequence of Methylomonas methanica MC09.</title>
        <authorList>
            <consortium name="US DOE Joint Genome Institute"/>
            <person name="Lucas S."/>
            <person name="Han J."/>
            <person name="Lapidus A."/>
            <person name="Cheng J.-F."/>
            <person name="Goodwin L."/>
            <person name="Pitluck S."/>
            <person name="Peters L."/>
            <person name="Mikhailova N."/>
            <person name="Teshima H."/>
            <person name="Han C."/>
            <person name="Tapia R."/>
            <person name="Land M."/>
            <person name="Hauser L."/>
            <person name="Kyrpides N."/>
            <person name="Ivanova N."/>
            <person name="Pagani I."/>
            <person name="Stein L."/>
            <person name="Woyke T."/>
        </authorList>
    </citation>
    <scope>NUCLEOTIDE SEQUENCE [LARGE SCALE GENOMIC DNA]</scope>
    <source>
        <strain evidence="3">MC09</strain>
    </source>
</reference>
<reference evidence="2 3" key="1">
    <citation type="journal article" date="2011" name="J. Bacteriol.">
        <title>Complete Genome Sequence of the Aerobic Marine Methanotroph Methylomonas methanica MC09.</title>
        <authorList>
            <person name="Boden R."/>
            <person name="Cunliffe M."/>
            <person name="Scanlan J."/>
            <person name="Moussard H."/>
            <person name="Kits K.D."/>
            <person name="Klotz M.G."/>
            <person name="Jetten M.S."/>
            <person name="Vuilleumier S."/>
            <person name="Han J."/>
            <person name="Peters L."/>
            <person name="Mikhailova N."/>
            <person name="Teshima H."/>
            <person name="Tapia R."/>
            <person name="Kyrpides N."/>
            <person name="Ivanova N."/>
            <person name="Pagani I."/>
            <person name="Cheng J.F."/>
            <person name="Goodwin L."/>
            <person name="Han C."/>
            <person name="Hauser L."/>
            <person name="Land M.L."/>
            <person name="Lapidus A."/>
            <person name="Lucas S."/>
            <person name="Pitluck S."/>
            <person name="Woyke T."/>
            <person name="Stein L."/>
            <person name="Murrell J.C."/>
        </authorList>
    </citation>
    <scope>NUCLEOTIDE SEQUENCE [LARGE SCALE GENOMIC DNA]</scope>
    <source>
        <strain evidence="2 3">MC09</strain>
    </source>
</reference>
<reference key="2">
    <citation type="submission" date="2011-05" db="EMBL/GenBank/DDBJ databases">
        <title>Complete genome sequence of the aerobic marine methanotroph Methylomonas methanica MC09.</title>
        <authorList>
            <person name="Boden R."/>
            <person name="Cunliffe M."/>
            <person name="Scanlan J."/>
            <person name="Moussard H."/>
            <person name="Kits K.D."/>
            <person name="Klotz M."/>
            <person name="Jetten M."/>
            <person name="Vuilleumier S."/>
            <person name="Han J."/>
            <person name="Peters L."/>
            <person name="Mikhailova N."/>
            <person name="Teshima H."/>
            <person name="Tapia R."/>
            <person name="Kyrpides N."/>
            <person name="Ivanova N."/>
            <person name="Pagani I."/>
            <person name="Cheng J.-F."/>
            <person name="Goodwin L."/>
            <person name="Han C."/>
            <person name="Hauser L."/>
            <person name="Land M."/>
            <person name="Lapidus A."/>
            <person name="Lucas S."/>
            <person name="Pitluck S."/>
            <person name="Woyke T."/>
            <person name="Stein L.Y."/>
            <person name="Murrell C."/>
        </authorList>
    </citation>
    <scope>NUCLEOTIDE SEQUENCE</scope>
    <source>
        <strain>MC09</strain>
    </source>
</reference>
<dbReference type="InterPro" id="IPR041633">
    <property type="entry name" value="Polbeta"/>
</dbReference>
<organism evidence="2 3">
    <name type="scientific">Methylomonas methanica (strain DSM 25384 / MC09)</name>
    <dbReference type="NCBI Taxonomy" id="857087"/>
    <lineage>
        <taxon>Bacteria</taxon>
        <taxon>Pseudomonadati</taxon>
        <taxon>Pseudomonadota</taxon>
        <taxon>Gammaproteobacteria</taxon>
        <taxon>Methylococcales</taxon>
        <taxon>Methylococcaceae</taxon>
        <taxon>Methylomonas</taxon>
    </lineage>
</organism>
<dbReference type="Pfam" id="PF18765">
    <property type="entry name" value="Polbeta"/>
    <property type="match status" value="1"/>
</dbReference>
<dbReference type="eggNOG" id="COG1708">
    <property type="taxonomic scope" value="Bacteria"/>
</dbReference>
<proteinExistence type="predicted"/>
<dbReference type="CDD" id="cd05403">
    <property type="entry name" value="NT_KNTase_like"/>
    <property type="match status" value="1"/>
</dbReference>
<dbReference type="SUPFAM" id="SSF81301">
    <property type="entry name" value="Nucleotidyltransferase"/>
    <property type="match status" value="1"/>
</dbReference>
<dbReference type="Proteomes" id="UP000008888">
    <property type="component" value="Chromosome"/>
</dbReference>
<evidence type="ECO:0000313" key="3">
    <source>
        <dbReference type="Proteomes" id="UP000008888"/>
    </source>
</evidence>
<dbReference type="EMBL" id="CP002738">
    <property type="protein sequence ID" value="AEG02796.1"/>
    <property type="molecule type" value="Genomic_DNA"/>
</dbReference>
<dbReference type="KEGG" id="mmt:Metme_4453"/>
<name>G0A4Q5_METMM</name>
<accession>G0A4Q5</accession>
<dbReference type="Gene3D" id="3.30.460.10">
    <property type="entry name" value="Beta Polymerase, domain 2"/>
    <property type="match status" value="1"/>
</dbReference>
<feature type="domain" description="Polymerase beta nucleotidyltransferase" evidence="1">
    <location>
        <begin position="19"/>
        <end position="105"/>
    </location>
</feature>
<dbReference type="InterPro" id="IPR043519">
    <property type="entry name" value="NT_sf"/>
</dbReference>
<dbReference type="STRING" id="857087.Metme_4453"/>
<dbReference type="OrthoDB" id="9803106at2"/>
<keyword evidence="3" id="KW-1185">Reference proteome</keyword>
<sequence length="108" mass="12150">MANEALVRQCGLNSATVKALQQVFSQHGEVERVLLYGSRAKGTFRNGSDIDLTLLGDNLDYGLLNRIETEIDDLLLPYTVDLSLFQQIDNPDLIDHIRRVGLIFYPSQ</sequence>
<dbReference type="HOGENOM" id="CLU_130257_5_1_6"/>
<protein>
    <submittedName>
        <fullName evidence="2">DNA polymerase beta domain protein region</fullName>
    </submittedName>
</protein>